<comment type="caution">
    <text evidence="2">The sequence shown here is derived from an EMBL/GenBank/DDBJ whole genome shotgun (WGS) entry which is preliminary data.</text>
</comment>
<dbReference type="EMBL" id="JAPDIA010000001">
    <property type="protein sequence ID" value="MDG0808042.1"/>
    <property type="molecule type" value="Genomic_DNA"/>
</dbReference>
<accession>A0A9X4KTP9</accession>
<protein>
    <submittedName>
        <fullName evidence="2">Uncharacterized protein</fullName>
    </submittedName>
</protein>
<reference evidence="2" key="1">
    <citation type="submission" date="2022-10" db="EMBL/GenBank/DDBJ databases">
        <title>Comparative genomic analysis of Cohnella hashimotonis sp. nov., isolated from the International Space Station.</title>
        <authorList>
            <person name="Simpson A."/>
            <person name="Venkateswaran K."/>
        </authorList>
    </citation>
    <scope>NUCLEOTIDE SEQUENCE</scope>
    <source>
        <strain evidence="2">DSM 28161</strain>
    </source>
</reference>
<keyword evidence="1" id="KW-0472">Membrane</keyword>
<evidence type="ECO:0000256" key="1">
    <source>
        <dbReference type="SAM" id="Phobius"/>
    </source>
</evidence>
<dbReference type="Proteomes" id="UP001153404">
    <property type="component" value="Unassembled WGS sequence"/>
</dbReference>
<organism evidence="2 3">
    <name type="scientific">Cohnella rhizosphaerae</name>
    <dbReference type="NCBI Taxonomy" id="1457232"/>
    <lineage>
        <taxon>Bacteria</taxon>
        <taxon>Bacillati</taxon>
        <taxon>Bacillota</taxon>
        <taxon>Bacilli</taxon>
        <taxon>Bacillales</taxon>
        <taxon>Paenibacillaceae</taxon>
        <taxon>Cohnella</taxon>
    </lineage>
</organism>
<evidence type="ECO:0000313" key="3">
    <source>
        <dbReference type="Proteomes" id="UP001153404"/>
    </source>
</evidence>
<keyword evidence="3" id="KW-1185">Reference proteome</keyword>
<feature type="transmembrane region" description="Helical" evidence="1">
    <location>
        <begin position="28"/>
        <end position="45"/>
    </location>
</feature>
<sequence length="111" mass="12696">MSLMIVAAGFVVLLLSLNRDLNSLPVAVALLFTGGALIYISIVRAKKKILLIQTGLVARGTYKEWKNSFILYNNTNLVYLIYTFYDLRKKAKKRIRAIRQYGRERRSDGIL</sequence>
<keyword evidence="1" id="KW-0812">Transmembrane</keyword>
<proteinExistence type="predicted"/>
<gene>
    <name evidence="2" type="ORF">OMP40_00440</name>
</gene>
<evidence type="ECO:0000313" key="2">
    <source>
        <dbReference type="EMBL" id="MDG0808042.1"/>
    </source>
</evidence>
<dbReference type="AlphaFoldDB" id="A0A9X4KTP9"/>
<keyword evidence="1" id="KW-1133">Transmembrane helix</keyword>
<name>A0A9X4KTP9_9BACL</name>
<dbReference type="RefSeq" id="WP_277528245.1">
    <property type="nucleotide sequence ID" value="NZ_JAPDIA010000001.1"/>
</dbReference>